<gene>
    <name evidence="8" type="ordered locus">Thein_0466</name>
</gene>
<dbReference type="RefSeq" id="WP_013907093.1">
    <property type="nucleotide sequence ID" value="NC_015681.1"/>
</dbReference>
<dbReference type="SUPFAM" id="SSF117143">
    <property type="entry name" value="Flagellar hook protein flgE"/>
    <property type="match status" value="1"/>
</dbReference>
<reference evidence="9" key="1">
    <citation type="submission" date="2011-04" db="EMBL/GenBank/DDBJ databases">
        <title>The complete genome of Thermodesulfatator indicus DSM 15286.</title>
        <authorList>
            <person name="Lucas S."/>
            <person name="Copeland A."/>
            <person name="Lapidus A."/>
            <person name="Bruce D."/>
            <person name="Goodwin L."/>
            <person name="Pitluck S."/>
            <person name="Peters L."/>
            <person name="Kyrpides N."/>
            <person name="Mavromatis K."/>
            <person name="Pagani I."/>
            <person name="Ivanova N."/>
            <person name="Saunders L."/>
            <person name="Detter J.C."/>
            <person name="Tapia R."/>
            <person name="Han C."/>
            <person name="Land M."/>
            <person name="Hauser L."/>
            <person name="Markowitz V."/>
            <person name="Cheng J.-F."/>
            <person name="Hugenholtz P."/>
            <person name="Woyke T."/>
            <person name="Wu D."/>
            <person name="Spring S."/>
            <person name="Schroeder M."/>
            <person name="Brambilla E."/>
            <person name="Klenk H.-P."/>
            <person name="Eisen J.A."/>
        </authorList>
    </citation>
    <scope>NUCLEOTIDE SEQUENCE [LARGE SCALE GENOMIC DNA]</scope>
    <source>
        <strain evidence="9">DSM 15286 / JCM 11887 / CIR29812</strain>
    </source>
</reference>
<evidence type="ECO:0000256" key="3">
    <source>
        <dbReference type="ARBA" id="ARBA00023143"/>
    </source>
</evidence>
<keyword evidence="8" id="KW-0969">Cilium</keyword>
<dbReference type="Pfam" id="PF06429">
    <property type="entry name" value="Flg_bbr_C"/>
    <property type="match status" value="1"/>
</dbReference>
<comment type="similarity">
    <text evidence="2 4">Belongs to the flagella basal body rod proteins family.</text>
</comment>
<feature type="domain" description="Flagellar hook protein FlgE/F/G-like D1" evidence="7">
    <location>
        <begin position="101"/>
        <end position="174"/>
    </location>
</feature>
<proteinExistence type="inferred from homology"/>
<dbReference type="InterPro" id="IPR037925">
    <property type="entry name" value="FlgE/F/G-like"/>
</dbReference>
<dbReference type="Pfam" id="PF00460">
    <property type="entry name" value="Flg_bb_rod"/>
    <property type="match status" value="1"/>
</dbReference>
<dbReference type="GO" id="GO:0071978">
    <property type="term" value="P:bacterial-type flagellum-dependent swarming motility"/>
    <property type="evidence" value="ECO:0007669"/>
    <property type="project" value="TreeGrafter"/>
</dbReference>
<feature type="domain" description="Flagellar basal body rod protein N-terminal" evidence="5">
    <location>
        <begin position="34"/>
        <end position="52"/>
    </location>
</feature>
<dbReference type="GO" id="GO:0030694">
    <property type="term" value="C:bacterial-type flagellum basal body, rod"/>
    <property type="evidence" value="ECO:0007669"/>
    <property type="project" value="InterPro"/>
</dbReference>
<evidence type="ECO:0000313" key="9">
    <source>
        <dbReference type="Proteomes" id="UP000006793"/>
    </source>
</evidence>
<dbReference type="KEGG" id="tid:Thein_0466"/>
<dbReference type="PANTHER" id="PTHR30435">
    <property type="entry name" value="FLAGELLAR PROTEIN"/>
    <property type="match status" value="1"/>
</dbReference>
<dbReference type="NCBIfam" id="TIGR03506">
    <property type="entry name" value="FlgEFG_subfam"/>
    <property type="match status" value="1"/>
</dbReference>
<dbReference type="PATRIC" id="fig|667014.3.peg.483"/>
<dbReference type="AlphaFoldDB" id="F8AAR5"/>
<evidence type="ECO:0000259" key="5">
    <source>
        <dbReference type="Pfam" id="PF00460"/>
    </source>
</evidence>
<organism evidence="8 9">
    <name type="scientific">Thermodesulfatator indicus (strain DSM 15286 / JCM 11887 / CIR29812)</name>
    <dbReference type="NCBI Taxonomy" id="667014"/>
    <lineage>
        <taxon>Bacteria</taxon>
        <taxon>Pseudomonadati</taxon>
        <taxon>Thermodesulfobacteriota</taxon>
        <taxon>Thermodesulfobacteria</taxon>
        <taxon>Thermodesulfobacteriales</taxon>
        <taxon>Thermodesulfatatoraceae</taxon>
        <taxon>Thermodesulfatator</taxon>
    </lineage>
</organism>
<dbReference type="Proteomes" id="UP000006793">
    <property type="component" value="Chromosome"/>
</dbReference>
<feature type="domain" description="Flagellar basal-body/hook protein C-terminal" evidence="6">
    <location>
        <begin position="220"/>
        <end position="263"/>
    </location>
</feature>
<dbReference type="InterPro" id="IPR001444">
    <property type="entry name" value="Flag_bb_rod_N"/>
</dbReference>
<evidence type="ECO:0000256" key="4">
    <source>
        <dbReference type="RuleBase" id="RU362116"/>
    </source>
</evidence>
<dbReference type="PANTHER" id="PTHR30435:SF19">
    <property type="entry name" value="FLAGELLAR BASAL-BODY ROD PROTEIN FLGG"/>
    <property type="match status" value="1"/>
</dbReference>
<dbReference type="HOGENOM" id="CLU_013687_0_0_0"/>
<evidence type="ECO:0000313" key="8">
    <source>
        <dbReference type="EMBL" id="AEH44348.1"/>
    </source>
</evidence>
<reference evidence="8 9" key="2">
    <citation type="journal article" date="2012" name="Stand. Genomic Sci.">
        <title>Complete genome sequence of the thermophilic sulfate-reducing ocean bacterium Thermodesulfatator indicus type strain (CIR29812(T)).</title>
        <authorList>
            <person name="Anderson I."/>
            <person name="Saunders E."/>
            <person name="Lapidus A."/>
            <person name="Nolan M."/>
            <person name="Lucas S."/>
            <person name="Tice H."/>
            <person name="Del Rio T.G."/>
            <person name="Cheng J.F."/>
            <person name="Han C."/>
            <person name="Tapia R."/>
            <person name="Goodwin L.A."/>
            <person name="Pitluck S."/>
            <person name="Liolios K."/>
            <person name="Mavromatis K."/>
            <person name="Pagani I."/>
            <person name="Ivanova N."/>
            <person name="Mikhailova N."/>
            <person name="Pati A."/>
            <person name="Chen A."/>
            <person name="Palaniappan K."/>
            <person name="Land M."/>
            <person name="Hauser L."/>
            <person name="Jeffries C.D."/>
            <person name="Chang Y.J."/>
            <person name="Brambilla E.M."/>
            <person name="Rohde M."/>
            <person name="Spring S."/>
            <person name="Goker M."/>
            <person name="Detter J.C."/>
            <person name="Woyke T."/>
            <person name="Bristow J."/>
            <person name="Eisen J.A."/>
            <person name="Markowitz V."/>
            <person name="Hugenholtz P."/>
            <person name="Kyrpides N.C."/>
            <person name="Klenk H.P."/>
        </authorList>
    </citation>
    <scope>NUCLEOTIDE SEQUENCE [LARGE SCALE GENOMIC DNA]</scope>
    <source>
        <strain evidence="9">DSM 15286 / JCM 11887 / CIR29812</strain>
    </source>
</reference>
<keyword evidence="8" id="KW-0966">Cell projection</keyword>
<dbReference type="InParanoid" id="F8AAR5"/>
<evidence type="ECO:0000259" key="7">
    <source>
        <dbReference type="Pfam" id="PF22692"/>
    </source>
</evidence>
<dbReference type="NCBIfam" id="TIGR02490">
    <property type="entry name" value="flgF"/>
    <property type="match status" value="1"/>
</dbReference>
<comment type="subcellular location">
    <subcellularLocation>
        <location evidence="1 4">Bacterial flagellum basal body</location>
    </subcellularLocation>
</comment>
<accession>F8AAR5</accession>
<evidence type="ECO:0000259" key="6">
    <source>
        <dbReference type="Pfam" id="PF06429"/>
    </source>
</evidence>
<evidence type="ECO:0000256" key="1">
    <source>
        <dbReference type="ARBA" id="ARBA00004117"/>
    </source>
</evidence>
<sequence>MAPGLHKHFPMMAIKVNPQLGLLEALEGGRLIIRRLDVTANNLANVSTPGYRRDVLGFREVLMRKFPFRSPDDWRAFKEVTPKTDFRQGPLEHTGNPFDIAIGGEGFFKVETPNGIAYTRAGNFRLDAEHRLVTAQGYPVLADGAPIVIDPGLAQGGLATLDNVRFQVDASGVIAIDGTEIGRLDVVTFSDPSVLKKYGENLFVAKEGAQEIPVENPDLRQGYIEDSNVEPLVEMVKLIEIQRHFEAIQKSIQRLGDNTSRMIETYGRT</sequence>
<dbReference type="InterPro" id="IPR053967">
    <property type="entry name" value="LlgE_F_G-like_D1"/>
</dbReference>
<dbReference type="STRING" id="667014.Thein_0466"/>
<dbReference type="InterPro" id="IPR020013">
    <property type="entry name" value="Flagellar_FlgE/F/G"/>
</dbReference>
<keyword evidence="8" id="KW-0282">Flagellum</keyword>
<name>F8AAR5_THEID</name>
<dbReference type="PaxDb" id="667014-Thein_0466"/>
<keyword evidence="3 4" id="KW-0975">Bacterial flagellum</keyword>
<dbReference type="Pfam" id="PF22692">
    <property type="entry name" value="LlgE_F_G_D1"/>
    <property type="match status" value="1"/>
</dbReference>
<evidence type="ECO:0000256" key="2">
    <source>
        <dbReference type="ARBA" id="ARBA00009677"/>
    </source>
</evidence>
<dbReference type="eggNOG" id="COG4786">
    <property type="taxonomic scope" value="Bacteria"/>
</dbReference>
<protein>
    <submittedName>
        <fullName evidence="8">Flagellar basal-body rod protein FlgF</fullName>
    </submittedName>
</protein>
<dbReference type="InterPro" id="IPR012836">
    <property type="entry name" value="FlgF"/>
</dbReference>
<dbReference type="InterPro" id="IPR010930">
    <property type="entry name" value="Flg_bb/hook_C_dom"/>
</dbReference>
<keyword evidence="9" id="KW-1185">Reference proteome</keyword>
<dbReference type="EMBL" id="CP002683">
    <property type="protein sequence ID" value="AEH44348.1"/>
    <property type="molecule type" value="Genomic_DNA"/>
</dbReference>